<sequence>MMWWYPPGYWLPFPYLPPAPSQYHTYFQQREAQILYNWQRLDLQPVFFNGPRDQKQVALTFDDGPDDRYTPRILDTLARESAQATFFVLGQQVVKYPAELQRINREGHILGVHGYTHKDFRSMSATTIQKELNQTTVKIMQLTGVTPRYVRTPYGGINQTILRLLTSTHRLLVLWDVDSRDWAGISKQQILSNIFKKVQSGSIILMHSLAGRGGLNNTVAVLPTVIKELRVRGYSIVPLSELLHQAAYIQ</sequence>
<protein>
    <submittedName>
        <fullName evidence="2">Peptidoglycan/xylan/chitin deacetylase, PgdA/CDA1 family</fullName>
    </submittedName>
</protein>
<dbReference type="Pfam" id="PF01522">
    <property type="entry name" value="Polysacc_deac_1"/>
    <property type="match status" value="1"/>
</dbReference>
<name>A0A1H3A1E8_9BACL</name>
<reference evidence="2 3" key="1">
    <citation type="submission" date="2016-10" db="EMBL/GenBank/DDBJ databases">
        <authorList>
            <person name="de Groot N.N."/>
        </authorList>
    </citation>
    <scope>NUCLEOTIDE SEQUENCE [LARGE SCALE GENOMIC DNA]</scope>
    <source>
        <strain evidence="2 3">DSM 45610</strain>
    </source>
</reference>
<dbReference type="InterPro" id="IPR002509">
    <property type="entry name" value="NODB_dom"/>
</dbReference>
<dbReference type="Gene3D" id="3.20.20.370">
    <property type="entry name" value="Glycoside hydrolase/deacetylase"/>
    <property type="match status" value="1"/>
</dbReference>
<dbReference type="CDD" id="cd10917">
    <property type="entry name" value="CE4_NodB_like_6s_7s"/>
    <property type="match status" value="1"/>
</dbReference>
<dbReference type="EMBL" id="FNNQ01000012">
    <property type="protein sequence ID" value="SDX23602.1"/>
    <property type="molecule type" value="Genomic_DNA"/>
</dbReference>
<dbReference type="Proteomes" id="UP000198534">
    <property type="component" value="Unassembled WGS sequence"/>
</dbReference>
<dbReference type="STRING" id="1048340.SAMN05444487_11295"/>
<dbReference type="InterPro" id="IPR050248">
    <property type="entry name" value="Polysacc_deacetylase_ArnD"/>
</dbReference>
<accession>A0A1H3A1E8</accession>
<dbReference type="OrthoDB" id="62208at2"/>
<feature type="domain" description="NodB homology" evidence="1">
    <location>
        <begin position="55"/>
        <end position="237"/>
    </location>
</feature>
<dbReference type="AlphaFoldDB" id="A0A1H3A1E8"/>
<proteinExistence type="predicted"/>
<keyword evidence="3" id="KW-1185">Reference proteome</keyword>
<dbReference type="SUPFAM" id="SSF88713">
    <property type="entry name" value="Glycoside hydrolase/deacetylase"/>
    <property type="match status" value="1"/>
</dbReference>
<dbReference type="PANTHER" id="PTHR10587">
    <property type="entry name" value="GLYCOSYL TRANSFERASE-RELATED"/>
    <property type="match status" value="1"/>
</dbReference>
<organism evidence="2 3">
    <name type="scientific">Marininema mesophilum</name>
    <dbReference type="NCBI Taxonomy" id="1048340"/>
    <lineage>
        <taxon>Bacteria</taxon>
        <taxon>Bacillati</taxon>
        <taxon>Bacillota</taxon>
        <taxon>Bacilli</taxon>
        <taxon>Bacillales</taxon>
        <taxon>Thermoactinomycetaceae</taxon>
        <taxon>Marininema</taxon>
    </lineage>
</organism>
<gene>
    <name evidence="2" type="ORF">SAMN05444487_11295</name>
</gene>
<evidence type="ECO:0000313" key="2">
    <source>
        <dbReference type="EMBL" id="SDX23602.1"/>
    </source>
</evidence>
<dbReference type="PROSITE" id="PS51677">
    <property type="entry name" value="NODB"/>
    <property type="match status" value="1"/>
</dbReference>
<evidence type="ECO:0000259" key="1">
    <source>
        <dbReference type="PROSITE" id="PS51677"/>
    </source>
</evidence>
<evidence type="ECO:0000313" key="3">
    <source>
        <dbReference type="Proteomes" id="UP000198534"/>
    </source>
</evidence>
<dbReference type="GO" id="GO:0016810">
    <property type="term" value="F:hydrolase activity, acting on carbon-nitrogen (but not peptide) bonds"/>
    <property type="evidence" value="ECO:0007669"/>
    <property type="project" value="InterPro"/>
</dbReference>
<dbReference type="GO" id="GO:0005975">
    <property type="term" value="P:carbohydrate metabolic process"/>
    <property type="evidence" value="ECO:0007669"/>
    <property type="project" value="InterPro"/>
</dbReference>
<dbReference type="InterPro" id="IPR011330">
    <property type="entry name" value="Glyco_hydro/deAcase_b/a-brl"/>
</dbReference>